<name>A0A0C3BC97_SERVB</name>
<organism evidence="2 3">
    <name type="scientific">Serendipita vermifera MAFF 305830</name>
    <dbReference type="NCBI Taxonomy" id="933852"/>
    <lineage>
        <taxon>Eukaryota</taxon>
        <taxon>Fungi</taxon>
        <taxon>Dikarya</taxon>
        <taxon>Basidiomycota</taxon>
        <taxon>Agaricomycotina</taxon>
        <taxon>Agaricomycetes</taxon>
        <taxon>Sebacinales</taxon>
        <taxon>Serendipitaceae</taxon>
        <taxon>Serendipita</taxon>
    </lineage>
</organism>
<dbReference type="EMBL" id="KN824287">
    <property type="protein sequence ID" value="KIM29724.1"/>
    <property type="molecule type" value="Genomic_DNA"/>
</dbReference>
<reference evidence="2 3" key="1">
    <citation type="submission" date="2014-04" db="EMBL/GenBank/DDBJ databases">
        <authorList>
            <consortium name="DOE Joint Genome Institute"/>
            <person name="Kuo A."/>
            <person name="Zuccaro A."/>
            <person name="Kohler A."/>
            <person name="Nagy L.G."/>
            <person name="Floudas D."/>
            <person name="Copeland A."/>
            <person name="Barry K.W."/>
            <person name="Cichocki N."/>
            <person name="Veneault-Fourrey C."/>
            <person name="LaButti K."/>
            <person name="Lindquist E.A."/>
            <person name="Lipzen A."/>
            <person name="Lundell T."/>
            <person name="Morin E."/>
            <person name="Murat C."/>
            <person name="Sun H."/>
            <person name="Tunlid A."/>
            <person name="Henrissat B."/>
            <person name="Grigoriev I.V."/>
            <person name="Hibbett D.S."/>
            <person name="Martin F."/>
            <person name="Nordberg H.P."/>
            <person name="Cantor M.N."/>
            <person name="Hua S.X."/>
        </authorList>
    </citation>
    <scope>NUCLEOTIDE SEQUENCE [LARGE SCALE GENOMIC DNA]</scope>
    <source>
        <strain evidence="2 3">MAFF 305830</strain>
    </source>
</reference>
<dbReference type="OrthoDB" id="2261329at2759"/>
<gene>
    <name evidence="2" type="ORF">M408DRAFT_106605</name>
</gene>
<dbReference type="Proteomes" id="UP000054097">
    <property type="component" value="Unassembled WGS sequence"/>
</dbReference>
<evidence type="ECO:0000313" key="2">
    <source>
        <dbReference type="EMBL" id="KIM29724.1"/>
    </source>
</evidence>
<reference evidence="3" key="2">
    <citation type="submission" date="2015-01" db="EMBL/GenBank/DDBJ databases">
        <title>Evolutionary Origins and Diversification of the Mycorrhizal Mutualists.</title>
        <authorList>
            <consortium name="DOE Joint Genome Institute"/>
            <consortium name="Mycorrhizal Genomics Consortium"/>
            <person name="Kohler A."/>
            <person name="Kuo A."/>
            <person name="Nagy L.G."/>
            <person name="Floudas D."/>
            <person name="Copeland A."/>
            <person name="Barry K.W."/>
            <person name="Cichocki N."/>
            <person name="Veneault-Fourrey C."/>
            <person name="LaButti K."/>
            <person name="Lindquist E.A."/>
            <person name="Lipzen A."/>
            <person name="Lundell T."/>
            <person name="Morin E."/>
            <person name="Murat C."/>
            <person name="Riley R."/>
            <person name="Ohm R."/>
            <person name="Sun H."/>
            <person name="Tunlid A."/>
            <person name="Henrissat B."/>
            <person name="Grigoriev I.V."/>
            <person name="Hibbett D.S."/>
            <person name="Martin F."/>
        </authorList>
    </citation>
    <scope>NUCLEOTIDE SEQUENCE [LARGE SCALE GENOMIC DNA]</scope>
    <source>
        <strain evidence="3">MAFF 305830</strain>
    </source>
</reference>
<keyword evidence="3" id="KW-1185">Reference proteome</keyword>
<evidence type="ECO:0000313" key="3">
    <source>
        <dbReference type="Proteomes" id="UP000054097"/>
    </source>
</evidence>
<protein>
    <submittedName>
        <fullName evidence="2">Uncharacterized protein</fullName>
    </submittedName>
</protein>
<dbReference type="AlphaFoldDB" id="A0A0C3BC97"/>
<proteinExistence type="predicted"/>
<feature type="region of interest" description="Disordered" evidence="1">
    <location>
        <begin position="64"/>
        <end position="147"/>
    </location>
</feature>
<sequence length="147" mass="16379">MKDATSVNVAIHLEEFKRQLSVEVTNMLQEVGKTARSRERNYLEKEIGEIFNQQVERRQSMAFQPFMHPPPSSAPTRPHSGGPYPAFMAPPGVRSISQSTQPFYPVGHHPTASGIYSRPLPTPSLYEPSPQPAPSTAQTTPLQRRKA</sequence>
<dbReference type="HOGENOM" id="CLU_1769245_0_0_1"/>
<evidence type="ECO:0000256" key="1">
    <source>
        <dbReference type="SAM" id="MobiDB-lite"/>
    </source>
</evidence>
<accession>A0A0C3BC97</accession>